<dbReference type="Proteomes" id="UP001174909">
    <property type="component" value="Unassembled WGS sequence"/>
</dbReference>
<proteinExistence type="predicted"/>
<organism evidence="2 3">
    <name type="scientific">Geodia barretti</name>
    <name type="common">Barrett's horny sponge</name>
    <dbReference type="NCBI Taxonomy" id="519541"/>
    <lineage>
        <taxon>Eukaryota</taxon>
        <taxon>Metazoa</taxon>
        <taxon>Porifera</taxon>
        <taxon>Demospongiae</taxon>
        <taxon>Heteroscleromorpha</taxon>
        <taxon>Tetractinellida</taxon>
        <taxon>Astrophorina</taxon>
        <taxon>Geodiidae</taxon>
        <taxon>Geodia</taxon>
    </lineage>
</organism>
<evidence type="ECO:0000313" key="2">
    <source>
        <dbReference type="EMBL" id="CAI8025141.1"/>
    </source>
</evidence>
<keyword evidence="1" id="KW-0812">Transmembrane</keyword>
<feature type="transmembrane region" description="Helical" evidence="1">
    <location>
        <begin position="6"/>
        <end position="35"/>
    </location>
</feature>
<protein>
    <submittedName>
        <fullName evidence="2">Uncharacterized protein</fullName>
    </submittedName>
</protein>
<keyword evidence="1" id="KW-0472">Membrane</keyword>
<accession>A0AA35SAJ5</accession>
<evidence type="ECO:0000256" key="1">
    <source>
        <dbReference type="SAM" id="Phobius"/>
    </source>
</evidence>
<reference evidence="2" key="1">
    <citation type="submission" date="2023-03" db="EMBL/GenBank/DDBJ databases">
        <authorList>
            <person name="Steffen K."/>
            <person name="Cardenas P."/>
        </authorList>
    </citation>
    <scope>NUCLEOTIDE SEQUENCE</scope>
</reference>
<dbReference type="EMBL" id="CASHTH010002124">
    <property type="protein sequence ID" value="CAI8025141.1"/>
    <property type="molecule type" value="Genomic_DNA"/>
</dbReference>
<keyword evidence="3" id="KW-1185">Reference proteome</keyword>
<gene>
    <name evidence="2" type="ORF">GBAR_LOCUS14554</name>
</gene>
<name>A0AA35SAJ5_GEOBA</name>
<sequence length="103" mass="11771">MLSFIIAYFIFYEVRAAFIAAIITFVAVGTIGVYCKESFIKGLRQPLSVFLVSKLATLCIDSACHHCTLIIHLSPFHSHNKRQFNPHGFKYQRLLTCYVQQTL</sequence>
<comment type="caution">
    <text evidence="2">The sequence shown here is derived from an EMBL/GenBank/DDBJ whole genome shotgun (WGS) entry which is preliminary data.</text>
</comment>
<keyword evidence="1" id="KW-1133">Transmembrane helix</keyword>
<dbReference type="AlphaFoldDB" id="A0AA35SAJ5"/>
<evidence type="ECO:0000313" key="3">
    <source>
        <dbReference type="Proteomes" id="UP001174909"/>
    </source>
</evidence>